<dbReference type="Proteomes" id="UP001499942">
    <property type="component" value="Unassembled WGS sequence"/>
</dbReference>
<evidence type="ECO:0000256" key="6">
    <source>
        <dbReference type="ARBA" id="ARBA00023014"/>
    </source>
</evidence>
<evidence type="ECO:0000256" key="9">
    <source>
        <dbReference type="SAM" id="MobiDB-lite"/>
    </source>
</evidence>
<keyword evidence="5 8" id="KW-0408">Iron</keyword>
<feature type="region of interest" description="Disordered" evidence="9">
    <location>
        <begin position="69"/>
        <end position="91"/>
    </location>
</feature>
<dbReference type="PANTHER" id="PTHR36923:SF3">
    <property type="entry name" value="FERREDOXIN"/>
    <property type="match status" value="1"/>
</dbReference>
<keyword evidence="3 8" id="KW-0479">Metal-binding</keyword>
<evidence type="ECO:0000256" key="3">
    <source>
        <dbReference type="ARBA" id="ARBA00022723"/>
    </source>
</evidence>
<protein>
    <recommendedName>
        <fullName evidence="8">Ferredoxin</fullName>
    </recommendedName>
</protein>
<dbReference type="InterPro" id="IPR051269">
    <property type="entry name" value="Fe-S_cluster_ET"/>
</dbReference>
<gene>
    <name evidence="11" type="ORF">GCM10010393_01620</name>
</gene>
<dbReference type="PANTHER" id="PTHR36923">
    <property type="entry name" value="FERREDOXIN"/>
    <property type="match status" value="1"/>
</dbReference>
<evidence type="ECO:0000256" key="7">
    <source>
        <dbReference type="ARBA" id="ARBA00023291"/>
    </source>
</evidence>
<evidence type="ECO:0000259" key="10">
    <source>
        <dbReference type="PROSITE" id="PS51379"/>
    </source>
</evidence>
<dbReference type="Gene3D" id="3.30.70.20">
    <property type="match status" value="1"/>
</dbReference>
<reference evidence="11 12" key="1">
    <citation type="journal article" date="2019" name="Int. J. Syst. Evol. Microbiol.">
        <title>The Global Catalogue of Microorganisms (GCM) 10K type strain sequencing project: providing services to taxonomists for standard genome sequencing and annotation.</title>
        <authorList>
            <consortium name="The Broad Institute Genomics Platform"/>
            <consortium name="The Broad Institute Genome Sequencing Center for Infectious Disease"/>
            <person name="Wu L."/>
            <person name="Ma J."/>
        </authorList>
    </citation>
    <scope>NUCLEOTIDE SEQUENCE [LARGE SCALE GENOMIC DNA]</scope>
    <source>
        <strain evidence="11 12">JCM 5062</strain>
    </source>
</reference>
<dbReference type="InterPro" id="IPR017896">
    <property type="entry name" value="4Fe4S_Fe-S-bd"/>
</dbReference>
<dbReference type="Pfam" id="PF13459">
    <property type="entry name" value="Fer4_15"/>
    <property type="match status" value="1"/>
</dbReference>
<name>A0ABN3L030_9ACTN</name>
<feature type="domain" description="4Fe-4S ferredoxin-type" evidence="10">
    <location>
        <begin position="4"/>
        <end position="32"/>
    </location>
</feature>
<comment type="function">
    <text evidence="8">Ferredoxins are iron-sulfur proteins that transfer electrons in a wide variety of metabolic reactions.</text>
</comment>
<keyword evidence="6 8" id="KW-0411">Iron-sulfur</keyword>
<dbReference type="PROSITE" id="PS51379">
    <property type="entry name" value="4FE4S_FER_2"/>
    <property type="match status" value="1"/>
</dbReference>
<comment type="cofactor">
    <cofactor evidence="1">
        <name>[3Fe-4S] cluster</name>
        <dbReference type="ChEBI" id="CHEBI:21137"/>
    </cofactor>
</comment>
<evidence type="ECO:0000313" key="12">
    <source>
        <dbReference type="Proteomes" id="UP001499942"/>
    </source>
</evidence>
<keyword evidence="12" id="KW-1185">Reference proteome</keyword>
<keyword evidence="2 8" id="KW-0813">Transport</keyword>
<evidence type="ECO:0000256" key="1">
    <source>
        <dbReference type="ARBA" id="ARBA00001927"/>
    </source>
</evidence>
<dbReference type="SUPFAM" id="SSF54862">
    <property type="entry name" value="4Fe-4S ferredoxins"/>
    <property type="match status" value="1"/>
</dbReference>
<sequence length="91" mass="9238">MTGPGLRVDRDRCAGSGMCALTAPEVFDQDPGDGRVLLLDARPPAGPVTAAAHEAAGLCPAGAITVLGRRPERIRRPEGAELPEGAAGPGR</sequence>
<accession>A0ABN3L030</accession>
<proteinExistence type="predicted"/>
<evidence type="ECO:0000256" key="4">
    <source>
        <dbReference type="ARBA" id="ARBA00022982"/>
    </source>
</evidence>
<evidence type="ECO:0000313" key="11">
    <source>
        <dbReference type="EMBL" id="GAA2475382.1"/>
    </source>
</evidence>
<keyword evidence="4 8" id="KW-0249">Electron transport</keyword>
<feature type="compositionally biased region" description="Low complexity" evidence="9">
    <location>
        <begin position="80"/>
        <end position="91"/>
    </location>
</feature>
<evidence type="ECO:0000256" key="2">
    <source>
        <dbReference type="ARBA" id="ARBA00022448"/>
    </source>
</evidence>
<evidence type="ECO:0000256" key="5">
    <source>
        <dbReference type="ARBA" id="ARBA00023004"/>
    </source>
</evidence>
<dbReference type="PRINTS" id="PR00352">
    <property type="entry name" value="3FE4SFRDOXIN"/>
</dbReference>
<keyword evidence="7" id="KW-0003">3Fe-4S</keyword>
<evidence type="ECO:0000256" key="8">
    <source>
        <dbReference type="RuleBase" id="RU368020"/>
    </source>
</evidence>
<dbReference type="EMBL" id="BAAASR010000001">
    <property type="protein sequence ID" value="GAA2475382.1"/>
    <property type="molecule type" value="Genomic_DNA"/>
</dbReference>
<dbReference type="InterPro" id="IPR001080">
    <property type="entry name" value="3Fe4S_ferredoxin"/>
</dbReference>
<feature type="compositionally biased region" description="Basic and acidic residues" evidence="9">
    <location>
        <begin position="69"/>
        <end position="79"/>
    </location>
</feature>
<comment type="caution">
    <text evidence="11">The sequence shown here is derived from an EMBL/GenBank/DDBJ whole genome shotgun (WGS) entry which is preliminary data.</text>
</comment>
<organism evidence="11 12">
    <name type="scientific">Streptomyces gobitricini</name>
    <dbReference type="NCBI Taxonomy" id="68211"/>
    <lineage>
        <taxon>Bacteria</taxon>
        <taxon>Bacillati</taxon>
        <taxon>Actinomycetota</taxon>
        <taxon>Actinomycetes</taxon>
        <taxon>Kitasatosporales</taxon>
        <taxon>Streptomycetaceae</taxon>
        <taxon>Streptomyces</taxon>
    </lineage>
</organism>